<dbReference type="PANTHER" id="PTHR35897:SF1">
    <property type="entry name" value="METHYLTRANSFERASE AUSD"/>
    <property type="match status" value="1"/>
</dbReference>
<dbReference type="InterPro" id="IPR041698">
    <property type="entry name" value="Methyltransf_25"/>
</dbReference>
<feature type="region of interest" description="Disordered" evidence="5">
    <location>
        <begin position="1"/>
        <end position="21"/>
    </location>
</feature>
<evidence type="ECO:0000313" key="9">
    <source>
        <dbReference type="Proteomes" id="UP000308092"/>
    </source>
</evidence>
<dbReference type="OrthoDB" id="2094832at2759"/>
<dbReference type="STRING" id="1220188.A0A4S3J8G4"/>
<sequence>MSIQAAPLPQLPPTGPKSNYKYHPGRYQPTLPRLPDTARHIFRDYSLIPEDEILNHIYRVRDKAWDILPYPCIGVFRFLDFGANLSPIYPEVVQRMRNGQTFLDLGCCFGQDIRKLVSDGAPSENIIGADSEGRFIELGYELFKDRDTLKAHFYTQSIFDEDFLSEWHGKVDMIYIGAFLHLFDFEKQKKIMGQLVKLLRKRPGSLVFGRNIAAEKGGDYRMESFDWDLFRHSPDTMQLLWDQAPEGEWGVNSELMPYRSEGWDSQHRGWEGEETKEMRFVVTRL</sequence>
<keyword evidence="3" id="KW-0949">S-adenosyl-L-methionine</keyword>
<evidence type="ECO:0000256" key="2">
    <source>
        <dbReference type="ARBA" id="ARBA00022679"/>
    </source>
</evidence>
<reference evidence="8 9" key="1">
    <citation type="submission" date="2019-03" db="EMBL/GenBank/DDBJ databases">
        <title>The genome sequence of a newly discovered highly antifungal drug resistant Aspergillus species, Aspergillus tanneri NIH 1004.</title>
        <authorList>
            <person name="Mounaud S."/>
            <person name="Singh I."/>
            <person name="Joardar V."/>
            <person name="Pakala S."/>
            <person name="Pakala S."/>
            <person name="Venepally P."/>
            <person name="Hoover J."/>
            <person name="Nierman W."/>
            <person name="Chung J."/>
            <person name="Losada L."/>
        </authorList>
    </citation>
    <scope>NUCLEOTIDE SEQUENCE [LARGE SCALE GENOMIC DNA]</scope>
    <source>
        <strain evidence="8 9">NIH1004</strain>
    </source>
</reference>
<name>A0A4S3J8G4_9EURO</name>
<evidence type="ECO:0000256" key="5">
    <source>
        <dbReference type="SAM" id="MobiDB-lite"/>
    </source>
</evidence>
<organism evidence="8 9">
    <name type="scientific">Aspergillus tanneri</name>
    <dbReference type="NCBI Taxonomy" id="1220188"/>
    <lineage>
        <taxon>Eukaryota</taxon>
        <taxon>Fungi</taxon>
        <taxon>Dikarya</taxon>
        <taxon>Ascomycota</taxon>
        <taxon>Pezizomycotina</taxon>
        <taxon>Eurotiomycetes</taxon>
        <taxon>Eurotiomycetidae</taxon>
        <taxon>Eurotiales</taxon>
        <taxon>Aspergillaceae</taxon>
        <taxon>Aspergillus</taxon>
        <taxon>Aspergillus subgen. Circumdati</taxon>
    </lineage>
</organism>
<dbReference type="GO" id="GO:0016740">
    <property type="term" value="F:transferase activity"/>
    <property type="evidence" value="ECO:0007669"/>
    <property type="project" value="UniProtKB-KW"/>
</dbReference>
<protein>
    <recommendedName>
        <fullName evidence="6">Methyltransferase domain-containing protein</fullName>
    </recommendedName>
</protein>
<dbReference type="Proteomes" id="UP000308092">
    <property type="component" value="Unassembled WGS sequence"/>
</dbReference>
<evidence type="ECO:0000256" key="3">
    <source>
        <dbReference type="ARBA" id="ARBA00022691"/>
    </source>
</evidence>
<comment type="pathway">
    <text evidence="1">Secondary metabolite biosynthesis.</text>
</comment>
<dbReference type="Gene3D" id="3.40.50.150">
    <property type="entry name" value="Vaccinia Virus protein VP39"/>
    <property type="match status" value="1"/>
</dbReference>
<dbReference type="InterPro" id="IPR029063">
    <property type="entry name" value="SAM-dependent_MTases_sf"/>
</dbReference>
<dbReference type="Proteomes" id="UP000324241">
    <property type="component" value="Unassembled WGS sequence"/>
</dbReference>
<dbReference type="AlphaFoldDB" id="A0A4S3J8G4"/>
<evidence type="ECO:0000313" key="8">
    <source>
        <dbReference type="EMBL" id="THC91333.1"/>
    </source>
</evidence>
<gene>
    <name evidence="7" type="ORF">ATNIH1004_003922</name>
    <name evidence="8" type="ORF">EYZ11_009198</name>
</gene>
<dbReference type="InterPro" id="IPR051654">
    <property type="entry name" value="Meroterpenoid_MTases"/>
</dbReference>
<comment type="caution">
    <text evidence="8">The sequence shown here is derived from an EMBL/GenBank/DDBJ whole genome shotgun (WGS) entry which is preliminary data.</text>
</comment>
<dbReference type="PANTHER" id="PTHR35897">
    <property type="entry name" value="METHYLTRANSFERASE AUSD"/>
    <property type="match status" value="1"/>
</dbReference>
<dbReference type="VEuPathDB" id="FungiDB:EYZ11_009198"/>
<keyword evidence="2" id="KW-0808">Transferase</keyword>
<reference evidence="7 10" key="2">
    <citation type="submission" date="2019-08" db="EMBL/GenBank/DDBJ databases">
        <title>The genome sequence of a newly discovered highly antifungal drug resistant Aspergillus species, Aspergillus tanneri NIH 1004.</title>
        <authorList>
            <person name="Mounaud S."/>
            <person name="Singh I."/>
            <person name="Joardar V."/>
            <person name="Pakala S."/>
            <person name="Pakala S."/>
            <person name="Venepally P."/>
            <person name="Chung J.K."/>
            <person name="Losada L."/>
            <person name="Nierman W.C."/>
        </authorList>
    </citation>
    <scope>NUCLEOTIDE SEQUENCE [LARGE SCALE GENOMIC DNA]</scope>
    <source>
        <strain evidence="7 10">NIH1004</strain>
    </source>
</reference>
<keyword evidence="9" id="KW-1185">Reference proteome</keyword>
<evidence type="ECO:0000259" key="6">
    <source>
        <dbReference type="Pfam" id="PF13649"/>
    </source>
</evidence>
<dbReference type="SUPFAM" id="SSF53335">
    <property type="entry name" value="S-adenosyl-L-methionine-dependent methyltransferases"/>
    <property type="match status" value="1"/>
</dbReference>
<proteinExistence type="inferred from homology"/>
<evidence type="ECO:0000313" key="10">
    <source>
        <dbReference type="Proteomes" id="UP000324241"/>
    </source>
</evidence>
<feature type="domain" description="Methyltransferase" evidence="6">
    <location>
        <begin position="103"/>
        <end position="201"/>
    </location>
</feature>
<dbReference type="GeneID" id="54326624"/>
<evidence type="ECO:0000256" key="1">
    <source>
        <dbReference type="ARBA" id="ARBA00005179"/>
    </source>
</evidence>
<dbReference type="Pfam" id="PF13649">
    <property type="entry name" value="Methyltransf_25"/>
    <property type="match status" value="1"/>
</dbReference>
<comment type="similarity">
    <text evidence="4">Belongs to the class I-like SAM-binding methyltransferase superfamily.</text>
</comment>
<evidence type="ECO:0000256" key="4">
    <source>
        <dbReference type="ARBA" id="ARBA00038314"/>
    </source>
</evidence>
<dbReference type="EMBL" id="QUQM01000003">
    <property type="protein sequence ID" value="KAA8648039.1"/>
    <property type="molecule type" value="Genomic_DNA"/>
</dbReference>
<accession>A0A4S3J8G4</accession>
<evidence type="ECO:0000313" key="7">
    <source>
        <dbReference type="EMBL" id="KAA8648039.1"/>
    </source>
</evidence>
<dbReference type="RefSeq" id="XP_033427400.1">
    <property type="nucleotide sequence ID" value="XM_033568594.1"/>
</dbReference>
<dbReference type="EMBL" id="SOSA01000425">
    <property type="protein sequence ID" value="THC91333.1"/>
    <property type="molecule type" value="Genomic_DNA"/>
</dbReference>